<dbReference type="Proteomes" id="UP001189429">
    <property type="component" value="Unassembled WGS sequence"/>
</dbReference>
<evidence type="ECO:0000313" key="2">
    <source>
        <dbReference type="Proteomes" id="UP001189429"/>
    </source>
</evidence>
<accession>A0ABN9VB91</accession>
<evidence type="ECO:0008006" key="3">
    <source>
        <dbReference type="Google" id="ProtNLM"/>
    </source>
</evidence>
<organism evidence="1 2">
    <name type="scientific">Prorocentrum cordatum</name>
    <dbReference type="NCBI Taxonomy" id="2364126"/>
    <lineage>
        <taxon>Eukaryota</taxon>
        <taxon>Sar</taxon>
        <taxon>Alveolata</taxon>
        <taxon>Dinophyceae</taxon>
        <taxon>Prorocentrales</taxon>
        <taxon>Prorocentraceae</taxon>
        <taxon>Prorocentrum</taxon>
    </lineage>
</organism>
<keyword evidence="2" id="KW-1185">Reference proteome</keyword>
<name>A0ABN9VB91_9DINO</name>
<dbReference type="EMBL" id="CAUYUJ010016945">
    <property type="protein sequence ID" value="CAK0870271.1"/>
    <property type="molecule type" value="Genomic_DNA"/>
</dbReference>
<comment type="caution">
    <text evidence="1">The sequence shown here is derived from an EMBL/GenBank/DDBJ whole genome shotgun (WGS) entry which is preliminary data.</text>
</comment>
<sequence length="193" mass="21334">MARVAPPLLYKASMAAAPTTSSSRLRSTRWKVCAALITIIMNGDSLDRNQDNAGDLKINTFNHNGYKNVDLRIYEDGAPPLPASHLGRTPAMFESLADPEAVVFKKMRVTNSRAELLVRRLRQWQRYAAYPDDSRQSLATIFGILDGLDEEATAFLRDGSMSPTANPWAQQVQEDLQAPGYLEGGPAFLEAYS</sequence>
<evidence type="ECO:0000313" key="1">
    <source>
        <dbReference type="EMBL" id="CAK0870271.1"/>
    </source>
</evidence>
<feature type="non-terminal residue" evidence="1">
    <location>
        <position position="193"/>
    </location>
</feature>
<reference evidence="1" key="1">
    <citation type="submission" date="2023-10" db="EMBL/GenBank/DDBJ databases">
        <authorList>
            <person name="Chen Y."/>
            <person name="Shah S."/>
            <person name="Dougan E. K."/>
            <person name="Thang M."/>
            <person name="Chan C."/>
        </authorList>
    </citation>
    <scope>NUCLEOTIDE SEQUENCE [LARGE SCALE GENOMIC DNA]</scope>
</reference>
<proteinExistence type="predicted"/>
<gene>
    <name evidence="1" type="ORF">PCOR1329_LOCUS56420</name>
</gene>
<protein>
    <recommendedName>
        <fullName evidence="3">Selenoprotein O</fullName>
    </recommendedName>
</protein>